<dbReference type="WBParaSite" id="Hba_05125">
    <property type="protein sequence ID" value="Hba_05125"/>
    <property type="gene ID" value="Hba_05125"/>
</dbReference>
<accession>A0A1I7WJD3</accession>
<proteinExistence type="predicted"/>
<sequence length="84" mass="10191">MEIKLKFEKKRLKPLQPPNNWPFIAFFNMSQFHYYHSTTISISVQFDFKKFKSTKQNTLLYLKTLGIGEFTLKKDIRLYLFYIS</sequence>
<evidence type="ECO:0000313" key="1">
    <source>
        <dbReference type="Proteomes" id="UP000095283"/>
    </source>
</evidence>
<evidence type="ECO:0000313" key="2">
    <source>
        <dbReference type="WBParaSite" id="Hba_05125"/>
    </source>
</evidence>
<organism evidence="1 2">
    <name type="scientific">Heterorhabditis bacteriophora</name>
    <name type="common">Entomopathogenic nematode worm</name>
    <dbReference type="NCBI Taxonomy" id="37862"/>
    <lineage>
        <taxon>Eukaryota</taxon>
        <taxon>Metazoa</taxon>
        <taxon>Ecdysozoa</taxon>
        <taxon>Nematoda</taxon>
        <taxon>Chromadorea</taxon>
        <taxon>Rhabditida</taxon>
        <taxon>Rhabditina</taxon>
        <taxon>Rhabditomorpha</taxon>
        <taxon>Strongyloidea</taxon>
        <taxon>Heterorhabditidae</taxon>
        <taxon>Heterorhabditis</taxon>
    </lineage>
</organism>
<dbReference type="AlphaFoldDB" id="A0A1I7WJD3"/>
<dbReference type="Proteomes" id="UP000095283">
    <property type="component" value="Unplaced"/>
</dbReference>
<keyword evidence="1" id="KW-1185">Reference proteome</keyword>
<protein>
    <submittedName>
        <fullName evidence="2">Uncharacterized protein</fullName>
    </submittedName>
</protein>
<reference evidence="2" key="1">
    <citation type="submission" date="2016-11" db="UniProtKB">
        <authorList>
            <consortium name="WormBaseParasite"/>
        </authorList>
    </citation>
    <scope>IDENTIFICATION</scope>
</reference>
<name>A0A1I7WJD3_HETBA</name>